<dbReference type="GO" id="GO:0006099">
    <property type="term" value="P:tricarboxylic acid cycle"/>
    <property type="evidence" value="ECO:0007669"/>
    <property type="project" value="UniProtKB-UniRule"/>
</dbReference>
<keyword evidence="15 16" id="KW-0472">Membrane</keyword>
<feature type="binding site" evidence="17">
    <location>
        <position position="83"/>
    </location>
    <ligand>
        <name>a ubiquinone</name>
        <dbReference type="ChEBI" id="CHEBI:16389"/>
    </ligand>
</feature>
<keyword evidence="14 18" id="KW-0408">Iron</keyword>
<keyword evidence="13 19" id="KW-1133">Transmembrane helix</keyword>
<dbReference type="SUPFAM" id="SSF81343">
    <property type="entry name" value="Fumarate reductase respiratory complex transmembrane subunits"/>
    <property type="match status" value="1"/>
</dbReference>
<evidence type="ECO:0000256" key="19">
    <source>
        <dbReference type="SAM" id="Phobius"/>
    </source>
</evidence>
<keyword evidence="7 16" id="KW-0997">Cell inner membrane</keyword>
<dbReference type="NCBIfam" id="TIGR02968">
    <property type="entry name" value="succ_dehyd_anc"/>
    <property type="match status" value="1"/>
</dbReference>
<dbReference type="GO" id="GO:0009055">
    <property type="term" value="F:electron transfer activity"/>
    <property type="evidence" value="ECO:0007669"/>
    <property type="project" value="TreeGrafter"/>
</dbReference>
<evidence type="ECO:0000256" key="17">
    <source>
        <dbReference type="PIRSR" id="PIRSR000169-1"/>
    </source>
</evidence>
<evidence type="ECO:0000313" key="21">
    <source>
        <dbReference type="Proteomes" id="UP000249458"/>
    </source>
</evidence>
<evidence type="ECO:0000256" key="8">
    <source>
        <dbReference type="ARBA" id="ARBA00022532"/>
    </source>
</evidence>
<evidence type="ECO:0000256" key="7">
    <source>
        <dbReference type="ARBA" id="ARBA00022519"/>
    </source>
</evidence>
<evidence type="ECO:0000256" key="10">
    <source>
        <dbReference type="ARBA" id="ARBA00022692"/>
    </source>
</evidence>
<comment type="subcellular location">
    <subcellularLocation>
        <location evidence="2 16">Cell inner membrane</location>
        <topology evidence="2 16">Multi-pass membrane protein</topology>
    </subcellularLocation>
</comment>
<dbReference type="InterPro" id="IPR034804">
    <property type="entry name" value="SQR/QFR_C/D"/>
</dbReference>
<dbReference type="UniPathway" id="UPA00223"/>
<evidence type="ECO:0000256" key="14">
    <source>
        <dbReference type="ARBA" id="ARBA00023004"/>
    </source>
</evidence>
<organism evidence="20 21">
    <name type="scientific">Legionella quinlivanii</name>
    <dbReference type="NCBI Taxonomy" id="45073"/>
    <lineage>
        <taxon>Bacteria</taxon>
        <taxon>Pseudomonadati</taxon>
        <taxon>Pseudomonadota</taxon>
        <taxon>Gammaproteobacteria</taxon>
        <taxon>Legionellales</taxon>
        <taxon>Legionellaceae</taxon>
        <taxon>Legionella</taxon>
    </lineage>
</organism>
<reference evidence="20 21" key="1">
    <citation type="submission" date="2017-02" db="EMBL/GenBank/DDBJ databases">
        <title>Legionella quilivanii strain from human: case report and whole genome sequencing analysis.</title>
        <authorList>
            <person name="Lalancette C."/>
            <person name="Leduc J.-M."/>
            <person name="Levesque S."/>
            <person name="Fournier E."/>
            <person name="Saoud J."/>
            <person name="Faucher S.P."/>
            <person name="Bernard K."/>
            <person name="Martineau C."/>
            <person name="Longtin J."/>
        </authorList>
    </citation>
    <scope>NUCLEOTIDE SEQUENCE [LARGE SCALE GENOMIC DNA]</scope>
    <source>
        <strain evidence="20 21">ID143958</strain>
    </source>
</reference>
<dbReference type="Gene3D" id="1.20.1300.10">
    <property type="entry name" value="Fumarate reductase/succinate dehydrogenase, transmembrane subunit"/>
    <property type="match status" value="1"/>
</dbReference>
<protein>
    <recommendedName>
        <fullName evidence="4 16">Succinate dehydrogenase hydrophobic membrane anchor subunit</fullName>
    </recommendedName>
</protein>
<gene>
    <name evidence="20" type="ORF">B1207_08140</name>
</gene>
<dbReference type="GO" id="GO:0046872">
    <property type="term" value="F:metal ion binding"/>
    <property type="evidence" value="ECO:0007669"/>
    <property type="project" value="UniProtKB-KW"/>
</dbReference>
<dbReference type="GO" id="GO:0020037">
    <property type="term" value="F:heme binding"/>
    <property type="evidence" value="ECO:0007669"/>
    <property type="project" value="InterPro"/>
</dbReference>
<keyword evidence="5 16" id="KW-0813">Transport</keyword>
<keyword evidence="11 18" id="KW-0479">Metal-binding</keyword>
<sequence length="115" mass="13183">MVTNVTSLTGNGLRDWLIQRVSAVYFAAYMVFILAFLLIHSPFSYTEWHAWAQSSWFKVASLLALVAFSLHAWIGIWTVTTDYIKCTVLRLSVQLLVAGWLSAQFIWGFMIFWGL</sequence>
<evidence type="ECO:0000256" key="15">
    <source>
        <dbReference type="ARBA" id="ARBA00023136"/>
    </source>
</evidence>
<dbReference type="AlphaFoldDB" id="A0A364LJR6"/>
<dbReference type="RefSeq" id="WP_112219484.1">
    <property type="nucleotide sequence ID" value="NZ_MVJN01000005.1"/>
</dbReference>
<dbReference type="InterPro" id="IPR000701">
    <property type="entry name" value="SuccDH_FuR_B_TM-su"/>
</dbReference>
<evidence type="ECO:0000256" key="2">
    <source>
        <dbReference type="ARBA" id="ARBA00004429"/>
    </source>
</evidence>
<evidence type="ECO:0000256" key="5">
    <source>
        <dbReference type="ARBA" id="ARBA00022448"/>
    </source>
</evidence>
<evidence type="ECO:0000256" key="12">
    <source>
        <dbReference type="ARBA" id="ARBA00022982"/>
    </source>
</evidence>
<dbReference type="PANTHER" id="PTHR38689:SF1">
    <property type="entry name" value="SUCCINATE DEHYDROGENASE HYDROPHOBIC MEMBRANE ANCHOR SUBUNIT"/>
    <property type="match status" value="1"/>
</dbReference>
<dbReference type="GO" id="GO:0017004">
    <property type="term" value="P:cytochrome complex assembly"/>
    <property type="evidence" value="ECO:0007669"/>
    <property type="project" value="TreeGrafter"/>
</dbReference>
<keyword evidence="9 18" id="KW-0349">Heme</keyword>
<keyword evidence="12 16" id="KW-0249">Electron transport</keyword>
<feature type="transmembrane region" description="Helical" evidence="19">
    <location>
        <begin position="21"/>
        <end position="39"/>
    </location>
</feature>
<comment type="pathway">
    <text evidence="3 16">Carbohydrate metabolism; tricarboxylic acid cycle.</text>
</comment>
<evidence type="ECO:0000256" key="1">
    <source>
        <dbReference type="ARBA" id="ARBA00004050"/>
    </source>
</evidence>
<keyword evidence="8 16" id="KW-0816">Tricarboxylic acid cycle</keyword>
<evidence type="ECO:0000313" key="20">
    <source>
        <dbReference type="EMBL" id="RAP36758.1"/>
    </source>
</evidence>
<comment type="cofactor">
    <cofactor evidence="18">
        <name>heme</name>
        <dbReference type="ChEBI" id="CHEBI:30413"/>
    </cofactor>
    <text evidence="18">The heme is bound between the two transmembrane subunits.</text>
</comment>
<comment type="function">
    <text evidence="1 16">Membrane-anchoring subunit of succinate dehydrogenase (SDH).</text>
</comment>
<evidence type="ECO:0000256" key="11">
    <source>
        <dbReference type="ARBA" id="ARBA00022723"/>
    </source>
</evidence>
<evidence type="ECO:0000256" key="4">
    <source>
        <dbReference type="ARBA" id="ARBA00019425"/>
    </source>
</evidence>
<evidence type="ECO:0000256" key="16">
    <source>
        <dbReference type="PIRNR" id="PIRNR000169"/>
    </source>
</evidence>
<dbReference type="PIRSF" id="PIRSF000169">
    <property type="entry name" value="SDH_D"/>
    <property type="match status" value="1"/>
</dbReference>
<name>A0A364LJR6_9GAMM</name>
<dbReference type="Pfam" id="PF01127">
    <property type="entry name" value="Sdh_cyt"/>
    <property type="match status" value="1"/>
</dbReference>
<dbReference type="GO" id="GO:0005886">
    <property type="term" value="C:plasma membrane"/>
    <property type="evidence" value="ECO:0007669"/>
    <property type="project" value="UniProtKB-SubCell"/>
</dbReference>
<evidence type="ECO:0000256" key="9">
    <source>
        <dbReference type="ARBA" id="ARBA00022617"/>
    </source>
</evidence>
<dbReference type="CDD" id="cd03494">
    <property type="entry name" value="SQR_TypeC_SdhD"/>
    <property type="match status" value="1"/>
</dbReference>
<dbReference type="PANTHER" id="PTHR38689">
    <property type="entry name" value="SUCCINATE DEHYDROGENASE HYDROPHOBIC MEMBRANE ANCHOR SUBUNIT"/>
    <property type="match status" value="1"/>
</dbReference>
<feature type="transmembrane region" description="Helical" evidence="19">
    <location>
        <begin position="91"/>
        <end position="113"/>
    </location>
</feature>
<dbReference type="Proteomes" id="UP000249458">
    <property type="component" value="Unassembled WGS sequence"/>
</dbReference>
<dbReference type="EMBL" id="MVJN01000005">
    <property type="protein sequence ID" value="RAP36758.1"/>
    <property type="molecule type" value="Genomic_DNA"/>
</dbReference>
<feature type="binding site" description="axial binding residue" evidence="18">
    <location>
        <position position="71"/>
    </location>
    <ligand>
        <name>heme</name>
        <dbReference type="ChEBI" id="CHEBI:30413"/>
        <note>ligand shared with second transmembrane subunit</note>
    </ligand>
    <ligandPart>
        <name>Fe</name>
        <dbReference type="ChEBI" id="CHEBI:18248"/>
    </ligandPart>
</feature>
<feature type="transmembrane region" description="Helical" evidence="19">
    <location>
        <begin position="59"/>
        <end position="79"/>
    </location>
</feature>
<dbReference type="InterPro" id="IPR014312">
    <property type="entry name" value="Succ_DH_anchor"/>
</dbReference>
<evidence type="ECO:0000256" key="18">
    <source>
        <dbReference type="PIRSR" id="PIRSR000169-2"/>
    </source>
</evidence>
<evidence type="ECO:0000256" key="3">
    <source>
        <dbReference type="ARBA" id="ARBA00005163"/>
    </source>
</evidence>
<proteinExistence type="predicted"/>
<keyword evidence="6 16" id="KW-1003">Cell membrane</keyword>
<keyword evidence="10 19" id="KW-0812">Transmembrane</keyword>
<evidence type="ECO:0000256" key="6">
    <source>
        <dbReference type="ARBA" id="ARBA00022475"/>
    </source>
</evidence>
<accession>A0A364LJR6</accession>
<comment type="caution">
    <text evidence="20">The sequence shown here is derived from an EMBL/GenBank/DDBJ whole genome shotgun (WGS) entry which is preliminary data.</text>
</comment>
<evidence type="ECO:0000256" key="13">
    <source>
        <dbReference type="ARBA" id="ARBA00022989"/>
    </source>
</evidence>